<accession>A0A5B6WDR1</accession>
<protein>
    <submittedName>
        <fullName evidence="2">Gag-pro-like protein</fullName>
    </submittedName>
</protein>
<gene>
    <name evidence="2" type="ORF">EPI10_019945</name>
</gene>
<sequence length="405" mass="46865">MIMKTLPIDAFTPINVQIQPEAYPQRVPVTIRPQRYQVGTSVPMNYLMGSCSDPGDNPTNPVVPDLDDIAKIEKAMVDLPKQLKDRCRWLEEKFKAIENVDYHCRVDAKDLSLVPDLVLPPKFKTLEFEKYNGASCPEAHIMIHVTDMTPDRITLQNMEKKLSESFWQYAQRWREVVTQVQPPLLEKETTMLFINTLKALFIKHMLGSATKSFSNIVMSGEMIENVIRGKCDNREWREENQDGCAEVKTPLRWVWKKMVEGGLITQDLGERPREARDYCEYHDKEGHEIQKCVEFRALIQGLMDNKELEFFEYTKLPEGKDNYDCNMTILREENPVSTSEEGQNVGFPNTKAEPVEGKSLVVEQKKEKPARLESPVNEPIIEKKAKEFLKFLKHSKYSVVEQLHK</sequence>
<name>A0A5B6WDR1_9ROSI</name>
<evidence type="ECO:0000313" key="3">
    <source>
        <dbReference type="Proteomes" id="UP000325315"/>
    </source>
</evidence>
<dbReference type="AlphaFoldDB" id="A0A5B6WDR1"/>
<dbReference type="OrthoDB" id="1750196at2759"/>
<dbReference type="Proteomes" id="UP000325315">
    <property type="component" value="Unassembled WGS sequence"/>
</dbReference>
<comment type="caution">
    <text evidence="2">The sequence shown here is derived from an EMBL/GenBank/DDBJ whole genome shotgun (WGS) entry which is preliminary data.</text>
</comment>
<evidence type="ECO:0000256" key="1">
    <source>
        <dbReference type="SAM" id="MobiDB-lite"/>
    </source>
</evidence>
<feature type="region of interest" description="Disordered" evidence="1">
    <location>
        <begin position="335"/>
        <end position="356"/>
    </location>
</feature>
<proteinExistence type="predicted"/>
<evidence type="ECO:0000313" key="2">
    <source>
        <dbReference type="EMBL" id="KAA3479435.1"/>
    </source>
</evidence>
<dbReference type="EMBL" id="SMMG02000003">
    <property type="protein sequence ID" value="KAA3479435.1"/>
    <property type="molecule type" value="Genomic_DNA"/>
</dbReference>
<keyword evidence="3" id="KW-1185">Reference proteome</keyword>
<organism evidence="2 3">
    <name type="scientific">Gossypium australe</name>
    <dbReference type="NCBI Taxonomy" id="47621"/>
    <lineage>
        <taxon>Eukaryota</taxon>
        <taxon>Viridiplantae</taxon>
        <taxon>Streptophyta</taxon>
        <taxon>Embryophyta</taxon>
        <taxon>Tracheophyta</taxon>
        <taxon>Spermatophyta</taxon>
        <taxon>Magnoliopsida</taxon>
        <taxon>eudicotyledons</taxon>
        <taxon>Gunneridae</taxon>
        <taxon>Pentapetalae</taxon>
        <taxon>rosids</taxon>
        <taxon>malvids</taxon>
        <taxon>Malvales</taxon>
        <taxon>Malvaceae</taxon>
        <taxon>Malvoideae</taxon>
        <taxon>Gossypium</taxon>
    </lineage>
</organism>
<dbReference type="PANTHER" id="PTHR32108:SF5">
    <property type="entry name" value="DYNACTIN SUBUNIT 1-LIKE"/>
    <property type="match status" value="1"/>
</dbReference>
<reference evidence="3" key="1">
    <citation type="journal article" date="2019" name="Plant Biotechnol. J.">
        <title>Genome sequencing of the Australian wild diploid species Gossypium australe highlights disease resistance and delayed gland morphogenesis.</title>
        <authorList>
            <person name="Cai Y."/>
            <person name="Cai X."/>
            <person name="Wang Q."/>
            <person name="Wang P."/>
            <person name="Zhang Y."/>
            <person name="Cai C."/>
            <person name="Xu Y."/>
            <person name="Wang K."/>
            <person name="Zhou Z."/>
            <person name="Wang C."/>
            <person name="Geng S."/>
            <person name="Li B."/>
            <person name="Dong Q."/>
            <person name="Hou Y."/>
            <person name="Wang H."/>
            <person name="Ai P."/>
            <person name="Liu Z."/>
            <person name="Yi F."/>
            <person name="Sun M."/>
            <person name="An G."/>
            <person name="Cheng J."/>
            <person name="Zhang Y."/>
            <person name="Shi Q."/>
            <person name="Xie Y."/>
            <person name="Shi X."/>
            <person name="Chang Y."/>
            <person name="Huang F."/>
            <person name="Chen Y."/>
            <person name="Hong S."/>
            <person name="Mi L."/>
            <person name="Sun Q."/>
            <person name="Zhang L."/>
            <person name="Zhou B."/>
            <person name="Peng R."/>
            <person name="Zhang X."/>
            <person name="Liu F."/>
        </authorList>
    </citation>
    <scope>NUCLEOTIDE SEQUENCE [LARGE SCALE GENOMIC DNA]</scope>
    <source>
        <strain evidence="3">cv. PA1801</strain>
    </source>
</reference>
<dbReference type="PANTHER" id="PTHR32108">
    <property type="entry name" value="DNA-DIRECTED RNA POLYMERASE SUBUNIT ALPHA"/>
    <property type="match status" value="1"/>
</dbReference>